<gene>
    <name evidence="2" type="primary">ridA</name>
    <name evidence="2" type="ORF">NCTC11636_01611</name>
</gene>
<keyword evidence="3" id="KW-1185">Reference proteome</keyword>
<dbReference type="KEGG" id="ahw:NCTC11636_01611"/>
<dbReference type="FunFam" id="3.30.1330.40:FF:000001">
    <property type="entry name" value="L-PSP family endoribonuclease"/>
    <property type="match status" value="1"/>
</dbReference>
<dbReference type="PANTHER" id="PTHR11803:SF39">
    <property type="entry name" value="2-IMINOBUTANOATE_2-IMINOPROPANOATE DEAMINASE"/>
    <property type="match status" value="1"/>
</dbReference>
<dbReference type="NCBIfam" id="TIGR00004">
    <property type="entry name" value="Rid family detoxifying hydrolase"/>
    <property type="match status" value="1"/>
</dbReference>
<comment type="similarity">
    <text evidence="1">Belongs to the RutC family.</text>
</comment>
<proteinExistence type="inferred from homology"/>
<dbReference type="GO" id="GO:0019239">
    <property type="term" value="F:deaminase activity"/>
    <property type="evidence" value="ECO:0007669"/>
    <property type="project" value="TreeGrafter"/>
</dbReference>
<dbReference type="PANTHER" id="PTHR11803">
    <property type="entry name" value="2-IMINOBUTANOATE/2-IMINOPROPANOATE DEAMINASE RIDA"/>
    <property type="match status" value="1"/>
</dbReference>
<dbReference type="Gene3D" id="3.30.1330.40">
    <property type="entry name" value="RutC-like"/>
    <property type="match status" value="1"/>
</dbReference>
<evidence type="ECO:0000313" key="3">
    <source>
        <dbReference type="Proteomes" id="UP000266895"/>
    </source>
</evidence>
<dbReference type="SUPFAM" id="SSF55298">
    <property type="entry name" value="YjgF-like"/>
    <property type="match status" value="1"/>
</dbReference>
<name>A0A448HHP6_9ACTO</name>
<dbReference type="InterPro" id="IPR006056">
    <property type="entry name" value="RidA"/>
</dbReference>
<dbReference type="EMBL" id="LR134350">
    <property type="protein sequence ID" value="VEG28577.1"/>
    <property type="molecule type" value="Genomic_DNA"/>
</dbReference>
<dbReference type="InterPro" id="IPR006175">
    <property type="entry name" value="YjgF/YER057c/UK114"/>
</dbReference>
<dbReference type="EC" id="3.5.4.-" evidence="2"/>
<reference evidence="2 3" key="1">
    <citation type="submission" date="2018-12" db="EMBL/GenBank/DDBJ databases">
        <authorList>
            <consortium name="Pathogen Informatics"/>
        </authorList>
    </citation>
    <scope>NUCLEOTIDE SEQUENCE [LARGE SCALE GENOMIC DNA]</scope>
    <source>
        <strain evidence="2 3">NCTC11636</strain>
    </source>
</reference>
<dbReference type="GO" id="GO:0005829">
    <property type="term" value="C:cytosol"/>
    <property type="evidence" value="ECO:0007669"/>
    <property type="project" value="TreeGrafter"/>
</dbReference>
<dbReference type="OrthoDB" id="8684161at2"/>
<organism evidence="2 3">
    <name type="scientific">Actinomyces howellii</name>
    <dbReference type="NCBI Taxonomy" id="52771"/>
    <lineage>
        <taxon>Bacteria</taxon>
        <taxon>Bacillati</taxon>
        <taxon>Actinomycetota</taxon>
        <taxon>Actinomycetes</taxon>
        <taxon>Actinomycetales</taxon>
        <taxon>Actinomycetaceae</taxon>
        <taxon>Actinomyces</taxon>
    </lineage>
</organism>
<protein>
    <submittedName>
        <fullName evidence="2">Enamine/imine deaminase</fullName>
        <ecNumber evidence="2">3.5.4.-</ecNumber>
    </submittedName>
</protein>
<dbReference type="AlphaFoldDB" id="A0A448HHP6"/>
<evidence type="ECO:0000313" key="2">
    <source>
        <dbReference type="EMBL" id="VEG28577.1"/>
    </source>
</evidence>
<dbReference type="Pfam" id="PF01042">
    <property type="entry name" value="Ribonuc_L-PSP"/>
    <property type="match status" value="1"/>
</dbReference>
<sequence>MPTAVSTTGAPAAVGPYSQGVSTGDEPGSLIFVSGQVPLDPSTGTLVDGDVAAQAQRVLTNVGAVLEAAGLGYGDVVKTTVLLADIADFAAVNEVYARFFTGPVLPARAAFAVAALPLGARVEIEAVAQRP</sequence>
<dbReference type="Proteomes" id="UP000266895">
    <property type="component" value="Chromosome"/>
</dbReference>
<evidence type="ECO:0000256" key="1">
    <source>
        <dbReference type="ARBA" id="ARBA00010552"/>
    </source>
</evidence>
<dbReference type="RefSeq" id="WP_126382659.1">
    <property type="nucleotide sequence ID" value="NZ_LR134350.1"/>
</dbReference>
<keyword evidence="2" id="KW-0378">Hydrolase</keyword>
<dbReference type="CDD" id="cd00448">
    <property type="entry name" value="YjgF_YER057c_UK114_family"/>
    <property type="match status" value="1"/>
</dbReference>
<accession>A0A448HHP6</accession>
<dbReference type="PROSITE" id="PS01094">
    <property type="entry name" value="UPF0076"/>
    <property type="match status" value="1"/>
</dbReference>
<dbReference type="InterPro" id="IPR035959">
    <property type="entry name" value="RutC-like_sf"/>
</dbReference>
<dbReference type="InterPro" id="IPR019897">
    <property type="entry name" value="RidA_CS"/>
</dbReference>